<organism evidence="2 3">
    <name type="scientific">Nephila pilipes</name>
    <name type="common">Giant wood spider</name>
    <name type="synonym">Nephila maculata</name>
    <dbReference type="NCBI Taxonomy" id="299642"/>
    <lineage>
        <taxon>Eukaryota</taxon>
        <taxon>Metazoa</taxon>
        <taxon>Ecdysozoa</taxon>
        <taxon>Arthropoda</taxon>
        <taxon>Chelicerata</taxon>
        <taxon>Arachnida</taxon>
        <taxon>Araneae</taxon>
        <taxon>Araneomorphae</taxon>
        <taxon>Entelegynae</taxon>
        <taxon>Araneoidea</taxon>
        <taxon>Nephilidae</taxon>
        <taxon>Nephila</taxon>
    </lineage>
</organism>
<sequence length="86" mass="9899">MDIEELEETIRESSEVLERLAIRGSSECGVGVSAVHSNWLDRLKVLWWSGYREGRRTQQKSTKRTDREPEEKDYGSLVSNLGCQRA</sequence>
<accession>A0A8X6QWB5</accession>
<reference evidence="2" key="1">
    <citation type="submission" date="2020-08" db="EMBL/GenBank/DDBJ databases">
        <title>Multicomponent nature underlies the extraordinary mechanical properties of spider dragline silk.</title>
        <authorList>
            <person name="Kono N."/>
            <person name="Nakamura H."/>
            <person name="Mori M."/>
            <person name="Yoshida Y."/>
            <person name="Ohtoshi R."/>
            <person name="Malay A.D."/>
            <person name="Moran D.A.P."/>
            <person name="Tomita M."/>
            <person name="Numata K."/>
            <person name="Arakawa K."/>
        </authorList>
    </citation>
    <scope>NUCLEOTIDE SEQUENCE</scope>
</reference>
<feature type="compositionally biased region" description="Polar residues" evidence="1">
    <location>
        <begin position="77"/>
        <end position="86"/>
    </location>
</feature>
<name>A0A8X6QWB5_NEPPI</name>
<comment type="caution">
    <text evidence="2">The sequence shown here is derived from an EMBL/GenBank/DDBJ whole genome shotgun (WGS) entry which is preliminary data.</text>
</comment>
<evidence type="ECO:0000313" key="3">
    <source>
        <dbReference type="Proteomes" id="UP000887013"/>
    </source>
</evidence>
<evidence type="ECO:0000256" key="1">
    <source>
        <dbReference type="SAM" id="MobiDB-lite"/>
    </source>
</evidence>
<proteinExistence type="predicted"/>
<gene>
    <name evidence="2" type="ORF">NPIL_697961</name>
</gene>
<protein>
    <submittedName>
        <fullName evidence="2">Uncharacterized protein</fullName>
    </submittedName>
</protein>
<dbReference type="AlphaFoldDB" id="A0A8X6QWB5"/>
<feature type="compositionally biased region" description="Basic and acidic residues" evidence="1">
    <location>
        <begin position="63"/>
        <end position="74"/>
    </location>
</feature>
<feature type="region of interest" description="Disordered" evidence="1">
    <location>
        <begin position="54"/>
        <end position="86"/>
    </location>
</feature>
<dbReference type="EMBL" id="BMAW01130173">
    <property type="protein sequence ID" value="GFU33862.1"/>
    <property type="molecule type" value="Genomic_DNA"/>
</dbReference>
<keyword evidence="3" id="KW-1185">Reference proteome</keyword>
<dbReference type="Proteomes" id="UP000887013">
    <property type="component" value="Unassembled WGS sequence"/>
</dbReference>
<evidence type="ECO:0000313" key="2">
    <source>
        <dbReference type="EMBL" id="GFU33862.1"/>
    </source>
</evidence>